<dbReference type="RefSeq" id="WP_284348063.1">
    <property type="nucleotide sequence ID" value="NZ_BRXS01000001.1"/>
</dbReference>
<evidence type="ECO:0000313" key="2">
    <source>
        <dbReference type="Proteomes" id="UP001161325"/>
    </source>
</evidence>
<keyword evidence="2" id="KW-1185">Reference proteome</keyword>
<comment type="caution">
    <text evidence="1">The sequence shown here is derived from an EMBL/GenBank/DDBJ whole genome shotgun (WGS) entry which is preliminary data.</text>
</comment>
<dbReference type="Proteomes" id="UP001161325">
    <property type="component" value="Unassembled WGS sequence"/>
</dbReference>
<evidence type="ECO:0000313" key="1">
    <source>
        <dbReference type="EMBL" id="GLC23624.1"/>
    </source>
</evidence>
<dbReference type="Gene3D" id="3.30.1050.10">
    <property type="entry name" value="SCP2 sterol-binding domain"/>
    <property type="match status" value="1"/>
</dbReference>
<sequence>MHRPFSQPWADAFRDAINADADYRAAASGWTWPVALLLDPADPALGYPEPVAVQVALDRGTASDARALAGDQADAAIVLGADYATWKQVVRGALEPVNAVVSGRIRLVRGSLMTLMMHVNAAKALVACAARVPTAFPDEA</sequence>
<dbReference type="InterPro" id="IPR036527">
    <property type="entry name" value="SCP2_sterol-bd_dom_sf"/>
</dbReference>
<name>A0AA37VDG3_9BACT</name>
<dbReference type="EMBL" id="BRXS01000001">
    <property type="protein sequence ID" value="GLC23624.1"/>
    <property type="molecule type" value="Genomic_DNA"/>
</dbReference>
<evidence type="ECO:0008006" key="3">
    <source>
        <dbReference type="Google" id="ProtNLM"/>
    </source>
</evidence>
<gene>
    <name evidence="1" type="ORF">rosag_01370</name>
</gene>
<accession>A0AA37VDG3</accession>
<dbReference type="SUPFAM" id="SSF55718">
    <property type="entry name" value="SCP-like"/>
    <property type="match status" value="1"/>
</dbReference>
<dbReference type="AlphaFoldDB" id="A0AA37VDG3"/>
<protein>
    <recommendedName>
        <fullName evidence="3">SCP2 domain-containing protein</fullName>
    </recommendedName>
</protein>
<reference evidence="1" key="1">
    <citation type="submission" date="2022-08" db="EMBL/GenBank/DDBJ databases">
        <title>Draft genome sequencing of Roseisolibacter agri AW1220.</title>
        <authorList>
            <person name="Tobiishi Y."/>
            <person name="Tonouchi A."/>
        </authorList>
    </citation>
    <scope>NUCLEOTIDE SEQUENCE</scope>
    <source>
        <strain evidence="1">AW1220</strain>
    </source>
</reference>
<proteinExistence type="predicted"/>
<organism evidence="1 2">
    <name type="scientific">Roseisolibacter agri</name>
    <dbReference type="NCBI Taxonomy" id="2014610"/>
    <lineage>
        <taxon>Bacteria</taxon>
        <taxon>Pseudomonadati</taxon>
        <taxon>Gemmatimonadota</taxon>
        <taxon>Gemmatimonadia</taxon>
        <taxon>Gemmatimonadales</taxon>
        <taxon>Gemmatimonadaceae</taxon>
        <taxon>Roseisolibacter</taxon>
    </lineage>
</organism>